<evidence type="ECO:0000313" key="2">
    <source>
        <dbReference type="EMBL" id="CAB4027024.1"/>
    </source>
</evidence>
<feature type="non-terminal residue" evidence="2">
    <location>
        <position position="383"/>
    </location>
</feature>
<dbReference type="EMBL" id="CACRXK020014553">
    <property type="protein sequence ID" value="CAB4027024.1"/>
    <property type="molecule type" value="Genomic_DNA"/>
</dbReference>
<accession>A0A6S7JAG6</accession>
<feature type="compositionally biased region" description="Polar residues" evidence="1">
    <location>
        <begin position="189"/>
        <end position="203"/>
    </location>
</feature>
<evidence type="ECO:0000313" key="3">
    <source>
        <dbReference type="Proteomes" id="UP001152795"/>
    </source>
</evidence>
<dbReference type="OrthoDB" id="5984724at2759"/>
<feature type="compositionally biased region" description="Polar residues" evidence="1">
    <location>
        <begin position="147"/>
        <end position="162"/>
    </location>
</feature>
<name>A0A6S7JAG6_PARCT</name>
<reference evidence="2" key="1">
    <citation type="submission" date="2020-04" db="EMBL/GenBank/DDBJ databases">
        <authorList>
            <person name="Alioto T."/>
            <person name="Alioto T."/>
            <person name="Gomez Garrido J."/>
        </authorList>
    </citation>
    <scope>NUCLEOTIDE SEQUENCE</scope>
    <source>
        <strain evidence="2">A484AB</strain>
    </source>
</reference>
<dbReference type="InterPro" id="IPR005312">
    <property type="entry name" value="DUF1759"/>
</dbReference>
<protein>
    <submittedName>
        <fullName evidence="2">Uncharacterized protein</fullName>
    </submittedName>
</protein>
<feature type="compositionally biased region" description="Low complexity" evidence="1">
    <location>
        <begin position="173"/>
        <end position="188"/>
    </location>
</feature>
<evidence type="ECO:0000256" key="1">
    <source>
        <dbReference type="SAM" id="MobiDB-lite"/>
    </source>
</evidence>
<feature type="region of interest" description="Disordered" evidence="1">
    <location>
        <begin position="139"/>
        <end position="203"/>
    </location>
</feature>
<proteinExistence type="predicted"/>
<dbReference type="Pfam" id="PF03564">
    <property type="entry name" value="DUF1759"/>
    <property type="match status" value="1"/>
</dbReference>
<gene>
    <name evidence="2" type="ORF">PACLA_8A060633</name>
</gene>
<dbReference type="AlphaFoldDB" id="A0A6S7JAG6"/>
<comment type="caution">
    <text evidence="2">The sequence shown here is derived from an EMBL/GenBank/DDBJ whole genome shotgun (WGS) entry which is preliminary data.</text>
</comment>
<dbReference type="PANTHER" id="PTHR47331">
    <property type="entry name" value="PHD-TYPE DOMAIN-CONTAINING PROTEIN"/>
    <property type="match status" value="1"/>
</dbReference>
<keyword evidence="3" id="KW-1185">Reference proteome</keyword>
<organism evidence="2 3">
    <name type="scientific">Paramuricea clavata</name>
    <name type="common">Red gorgonian</name>
    <name type="synonym">Violescent sea-whip</name>
    <dbReference type="NCBI Taxonomy" id="317549"/>
    <lineage>
        <taxon>Eukaryota</taxon>
        <taxon>Metazoa</taxon>
        <taxon>Cnidaria</taxon>
        <taxon>Anthozoa</taxon>
        <taxon>Octocorallia</taxon>
        <taxon>Malacalcyonacea</taxon>
        <taxon>Plexauridae</taxon>
        <taxon>Paramuricea</taxon>
    </lineage>
</organism>
<dbReference type="Proteomes" id="UP001152795">
    <property type="component" value="Unassembled WGS sequence"/>
</dbReference>
<sequence>MPLTNETDEPSVSKSDLELEETVLALKREKRARKTNVTKIRHNLEKLCAQKSKLNRGEIEAEIEALWDALETCLSVMDELCSTYIKSNQAEAKEAILKEQENFESDGHQTVEKAQQVIKEYLSSISEQGHVSEVVNVSPAPTVEASPPSSESNPTGITTVNDSPAPVVDTEGPPSSASNPTTSTITANVSPDPTTTQASPPSFASNFTGITHHRLKPLTVPVYYGDKTRFEGFWALFISLVDEGSEPLNIKMARLRQGLSGNALDAIRGLGVTAPEYNEAKDILKSKFGGQRRQLQAYLDQLENMPTLKNNDIQSFKKFADLVRVTVVKLEAEGRSGELGDGALHSLLVKKLSERQVENYSRWLSEQHKIRSVKALRDWLKEE</sequence>